<dbReference type="InterPro" id="IPR052711">
    <property type="entry name" value="Zinc_ADH-like"/>
</dbReference>
<dbReference type="SUPFAM" id="SSF50129">
    <property type="entry name" value="GroES-like"/>
    <property type="match status" value="1"/>
</dbReference>
<comment type="caution">
    <text evidence="2">The sequence shown here is derived from an EMBL/GenBank/DDBJ whole genome shotgun (WGS) entry which is preliminary data.</text>
</comment>
<dbReference type="InterPro" id="IPR036291">
    <property type="entry name" value="NAD(P)-bd_dom_sf"/>
</dbReference>
<dbReference type="SMART" id="SM00829">
    <property type="entry name" value="PKS_ER"/>
    <property type="match status" value="1"/>
</dbReference>
<dbReference type="InterPro" id="IPR013154">
    <property type="entry name" value="ADH-like_N"/>
</dbReference>
<name>A0A550CZI7_9AGAR</name>
<dbReference type="InterPro" id="IPR013149">
    <property type="entry name" value="ADH-like_C"/>
</dbReference>
<dbReference type="Pfam" id="PF00107">
    <property type="entry name" value="ADH_zinc_N"/>
    <property type="match status" value="1"/>
</dbReference>
<dbReference type="EMBL" id="VDMD01000001">
    <property type="protein sequence ID" value="TRM70203.1"/>
    <property type="molecule type" value="Genomic_DNA"/>
</dbReference>
<dbReference type="Proteomes" id="UP000320762">
    <property type="component" value="Unassembled WGS sequence"/>
</dbReference>
<gene>
    <name evidence="2" type="ORF">BD626DRAFT_563871</name>
</gene>
<feature type="domain" description="Enoyl reductase (ER)" evidence="1">
    <location>
        <begin position="17"/>
        <end position="351"/>
    </location>
</feature>
<dbReference type="SUPFAM" id="SSF51735">
    <property type="entry name" value="NAD(P)-binding Rossmann-fold domains"/>
    <property type="match status" value="1"/>
</dbReference>
<sequence length="355" mass="38087">MTLPTSGSQYVFPGFNGFRNMTLRKVPVDPPVRDEVLVKVHAVSLNYRDNFVAAGKYPRPVKAAPIIPCADMAGEVVAVGPEAFVAGASDGRMWKVGDRVCPSATPNFVTGAYRDSEPVPDYGAAIDGVLCEYKIVPAHSLLPIPEHLSYEEASTLCSAPLTAYNALFSGPEPLKAGDYMLTLGTGGVSIVALQLAIAAGVKVIVTSSSDEKLEIAKKLGAHHTVNYRKTPEWHEEVLKITGGRGVDHVVEVGGLGTLGKSLKACCTGAKVHLIGFVAEGQLDAAILFDTITKTLTLRGILIGSIAQWREMMRIVDFAKIKPVVDKVFPYEKAVEAFDHLESHLFMGKVVVQVCE</sequence>
<proteinExistence type="predicted"/>
<dbReference type="InterPro" id="IPR011032">
    <property type="entry name" value="GroES-like_sf"/>
</dbReference>
<accession>A0A550CZI7</accession>
<dbReference type="CDD" id="cd08276">
    <property type="entry name" value="MDR7"/>
    <property type="match status" value="1"/>
</dbReference>
<dbReference type="Pfam" id="PF08240">
    <property type="entry name" value="ADH_N"/>
    <property type="match status" value="1"/>
</dbReference>
<dbReference type="OrthoDB" id="9930022at2759"/>
<dbReference type="PANTHER" id="PTHR45033">
    <property type="match status" value="1"/>
</dbReference>
<organism evidence="2 3">
    <name type="scientific">Schizophyllum amplum</name>
    <dbReference type="NCBI Taxonomy" id="97359"/>
    <lineage>
        <taxon>Eukaryota</taxon>
        <taxon>Fungi</taxon>
        <taxon>Dikarya</taxon>
        <taxon>Basidiomycota</taxon>
        <taxon>Agaricomycotina</taxon>
        <taxon>Agaricomycetes</taxon>
        <taxon>Agaricomycetidae</taxon>
        <taxon>Agaricales</taxon>
        <taxon>Schizophyllaceae</taxon>
        <taxon>Schizophyllum</taxon>
    </lineage>
</organism>
<dbReference type="AlphaFoldDB" id="A0A550CZI7"/>
<dbReference type="GO" id="GO:0016491">
    <property type="term" value="F:oxidoreductase activity"/>
    <property type="evidence" value="ECO:0007669"/>
    <property type="project" value="InterPro"/>
</dbReference>
<dbReference type="InterPro" id="IPR020843">
    <property type="entry name" value="ER"/>
</dbReference>
<evidence type="ECO:0000313" key="3">
    <source>
        <dbReference type="Proteomes" id="UP000320762"/>
    </source>
</evidence>
<evidence type="ECO:0000313" key="2">
    <source>
        <dbReference type="EMBL" id="TRM70203.1"/>
    </source>
</evidence>
<evidence type="ECO:0000259" key="1">
    <source>
        <dbReference type="SMART" id="SM00829"/>
    </source>
</evidence>
<protein>
    <recommendedName>
        <fullName evidence="1">Enoyl reductase (ER) domain-containing protein</fullName>
    </recommendedName>
</protein>
<keyword evidence="3" id="KW-1185">Reference proteome</keyword>
<reference evidence="2 3" key="1">
    <citation type="journal article" date="2019" name="New Phytol.">
        <title>Comparative genomics reveals unique wood-decay strategies and fruiting body development in the Schizophyllaceae.</title>
        <authorList>
            <person name="Almasi E."/>
            <person name="Sahu N."/>
            <person name="Krizsan K."/>
            <person name="Balint B."/>
            <person name="Kovacs G.M."/>
            <person name="Kiss B."/>
            <person name="Cseklye J."/>
            <person name="Drula E."/>
            <person name="Henrissat B."/>
            <person name="Nagy I."/>
            <person name="Chovatia M."/>
            <person name="Adam C."/>
            <person name="LaButti K."/>
            <person name="Lipzen A."/>
            <person name="Riley R."/>
            <person name="Grigoriev I.V."/>
            <person name="Nagy L.G."/>
        </authorList>
    </citation>
    <scope>NUCLEOTIDE SEQUENCE [LARGE SCALE GENOMIC DNA]</scope>
    <source>
        <strain evidence="2 3">NL-1724</strain>
    </source>
</reference>
<dbReference type="STRING" id="97359.A0A550CZI7"/>
<dbReference type="Gene3D" id="3.90.180.10">
    <property type="entry name" value="Medium-chain alcohol dehydrogenases, catalytic domain"/>
    <property type="match status" value="1"/>
</dbReference>
<dbReference type="Gene3D" id="3.40.50.720">
    <property type="entry name" value="NAD(P)-binding Rossmann-like Domain"/>
    <property type="match status" value="1"/>
</dbReference>
<dbReference type="PANTHER" id="PTHR45033:SF2">
    <property type="entry name" value="ZINC-TYPE ALCOHOL DEHYDROGENASE-LIKE PROTEIN C1773.06C"/>
    <property type="match status" value="1"/>
</dbReference>